<comment type="caution">
    <text evidence="2">The sequence shown here is derived from an EMBL/GenBank/DDBJ whole genome shotgun (WGS) entry which is preliminary data.</text>
</comment>
<accession>A0A120ECH8</accession>
<protein>
    <recommendedName>
        <fullName evidence="1">Immunity MXAN-0049 protein domain-containing protein</fullName>
    </recommendedName>
</protein>
<dbReference type="InterPro" id="IPR012433">
    <property type="entry name" value="Imm11"/>
</dbReference>
<reference evidence="2 3" key="1">
    <citation type="submission" date="2016-01" db="EMBL/GenBank/DDBJ databases">
        <authorList>
            <person name="McClelland M."/>
            <person name="Jain A."/>
            <person name="Saraogi P."/>
            <person name="Mendelson R."/>
            <person name="Westerman R."/>
            <person name="SanMiguel P."/>
            <person name="Csonka L."/>
        </authorList>
    </citation>
    <scope>NUCLEOTIDE SEQUENCE [LARGE SCALE GENOMIC DNA]</scope>
    <source>
        <strain evidence="2 3">PE8-15</strain>
    </source>
</reference>
<dbReference type="EMBL" id="LRPH01000085">
    <property type="protein sequence ID" value="KWU55991.1"/>
    <property type="molecule type" value="Genomic_DNA"/>
</dbReference>
<dbReference type="AlphaFoldDB" id="A0A120ECH8"/>
<feature type="domain" description="Immunity MXAN-0049 protein" evidence="1">
    <location>
        <begin position="61"/>
        <end position="182"/>
    </location>
</feature>
<name>A0A120ECH8_BACMY</name>
<gene>
    <name evidence="2" type="ORF">AWW70_24155</name>
</gene>
<dbReference type="RefSeq" id="WP_060751550.1">
    <property type="nucleotide sequence ID" value="NZ_LRPH01000085.1"/>
</dbReference>
<sequence length="189" mass="21712">MKIWELRSSSDNYESFQLLNFKEDKKFFEGKFNSTIKLVDSWRKLPVECLEEGKASDFPHFWGEIGALMVSEKAKELLESIVGADVEFLPLIRNSNSEIYYLVHVLNVLDAIDSDKATLKKLITGLIIGCEKFAFDNNSVQNEMIFKVYINGKIHPTAVFISDELKVLIEQSDLKGFEFIEVWDSEELS</sequence>
<evidence type="ECO:0000259" key="1">
    <source>
        <dbReference type="Pfam" id="PF07791"/>
    </source>
</evidence>
<organism evidence="2 3">
    <name type="scientific">Bacillus mycoides</name>
    <dbReference type="NCBI Taxonomy" id="1405"/>
    <lineage>
        <taxon>Bacteria</taxon>
        <taxon>Bacillati</taxon>
        <taxon>Bacillota</taxon>
        <taxon>Bacilli</taxon>
        <taxon>Bacillales</taxon>
        <taxon>Bacillaceae</taxon>
        <taxon>Bacillus</taxon>
        <taxon>Bacillus cereus group</taxon>
    </lineage>
</organism>
<evidence type="ECO:0000313" key="2">
    <source>
        <dbReference type="EMBL" id="KWU55991.1"/>
    </source>
</evidence>
<proteinExistence type="predicted"/>
<dbReference type="Proteomes" id="UP000065797">
    <property type="component" value="Unassembled WGS sequence"/>
</dbReference>
<dbReference type="Pfam" id="PF07791">
    <property type="entry name" value="Imm11"/>
    <property type="match status" value="1"/>
</dbReference>
<evidence type="ECO:0000313" key="3">
    <source>
        <dbReference type="Proteomes" id="UP000065797"/>
    </source>
</evidence>